<accession>A0A1H2BRL5</accession>
<gene>
    <name evidence="1" type="ORF">SAMN04489716_4842</name>
</gene>
<sequence length="149" mass="16417">MKIDERVEALTRSAIDAAVKRNFGKLEAALQAFPDDDAARGSVELALAVTSFVLYEVYAGKPTPEQTRVVAVDLVEMEKWAEPTVDEVDGFLSRLLNGQAFAPTIPAQDVIVLAFIVTAHLLSSFRKGDEHWWDFLDLAETAIEAAPER</sequence>
<protein>
    <submittedName>
        <fullName evidence="1">Uncharacterized protein</fullName>
    </submittedName>
</protein>
<dbReference type="Proteomes" id="UP000198688">
    <property type="component" value="Chromosome I"/>
</dbReference>
<organism evidence="1 2">
    <name type="scientific">Actinoplanes derwentensis</name>
    <dbReference type="NCBI Taxonomy" id="113562"/>
    <lineage>
        <taxon>Bacteria</taxon>
        <taxon>Bacillati</taxon>
        <taxon>Actinomycetota</taxon>
        <taxon>Actinomycetes</taxon>
        <taxon>Micromonosporales</taxon>
        <taxon>Micromonosporaceae</taxon>
        <taxon>Actinoplanes</taxon>
    </lineage>
</organism>
<dbReference type="AlphaFoldDB" id="A0A1H2BRL5"/>
<reference evidence="1 2" key="1">
    <citation type="submission" date="2016-10" db="EMBL/GenBank/DDBJ databases">
        <authorList>
            <person name="de Groot N.N."/>
        </authorList>
    </citation>
    <scope>NUCLEOTIDE SEQUENCE [LARGE SCALE GENOMIC DNA]</scope>
    <source>
        <strain evidence="1 2">DSM 43941</strain>
    </source>
</reference>
<proteinExistence type="predicted"/>
<name>A0A1H2BRL5_9ACTN</name>
<dbReference type="RefSeq" id="WP_157751771.1">
    <property type="nucleotide sequence ID" value="NZ_BOMJ01000008.1"/>
</dbReference>
<evidence type="ECO:0000313" key="2">
    <source>
        <dbReference type="Proteomes" id="UP000198688"/>
    </source>
</evidence>
<dbReference type="EMBL" id="LT629758">
    <property type="protein sequence ID" value="SDT61000.1"/>
    <property type="molecule type" value="Genomic_DNA"/>
</dbReference>
<keyword evidence="2" id="KW-1185">Reference proteome</keyword>
<dbReference type="OrthoDB" id="3381497at2"/>
<dbReference type="STRING" id="113562.SAMN04489716_4842"/>
<evidence type="ECO:0000313" key="1">
    <source>
        <dbReference type="EMBL" id="SDT61000.1"/>
    </source>
</evidence>